<dbReference type="Gene3D" id="3.40.50.2300">
    <property type="match status" value="1"/>
</dbReference>
<dbReference type="InterPro" id="IPR001789">
    <property type="entry name" value="Sig_transdc_resp-reg_receiver"/>
</dbReference>
<dbReference type="Pfam" id="PF12833">
    <property type="entry name" value="HTH_18"/>
    <property type="match status" value="1"/>
</dbReference>
<dbReference type="PROSITE" id="PS50110">
    <property type="entry name" value="RESPONSE_REGULATORY"/>
    <property type="match status" value="1"/>
</dbReference>
<name>A0A5S5CCZ7_9BACL</name>
<comment type="caution">
    <text evidence="11">The sequence shown here is derived from an EMBL/GenBank/DDBJ whole genome shotgun (WGS) entry which is preliminary data.</text>
</comment>
<dbReference type="EMBL" id="VNHS01000003">
    <property type="protein sequence ID" value="TYP76382.1"/>
    <property type="molecule type" value="Genomic_DNA"/>
</dbReference>
<dbReference type="OrthoDB" id="9784719at2"/>
<feature type="domain" description="Response regulatory" evidence="10">
    <location>
        <begin position="3"/>
        <end position="120"/>
    </location>
</feature>
<evidence type="ECO:0000256" key="5">
    <source>
        <dbReference type="ARBA" id="ARBA00023015"/>
    </source>
</evidence>
<dbReference type="InterPro" id="IPR051552">
    <property type="entry name" value="HptR"/>
</dbReference>
<dbReference type="PANTHER" id="PTHR42713">
    <property type="entry name" value="HISTIDINE KINASE-RELATED"/>
    <property type="match status" value="1"/>
</dbReference>
<dbReference type="InterPro" id="IPR011006">
    <property type="entry name" value="CheY-like_superfamily"/>
</dbReference>
<keyword evidence="7" id="KW-0804">Transcription</keyword>
<feature type="domain" description="HTH araC/xylS-type" evidence="9">
    <location>
        <begin position="436"/>
        <end position="534"/>
    </location>
</feature>
<organism evidence="11 12">
    <name type="scientific">Paenibacillus methanolicus</name>
    <dbReference type="NCBI Taxonomy" id="582686"/>
    <lineage>
        <taxon>Bacteria</taxon>
        <taxon>Bacillati</taxon>
        <taxon>Bacillota</taxon>
        <taxon>Bacilli</taxon>
        <taxon>Bacillales</taxon>
        <taxon>Paenibacillaceae</taxon>
        <taxon>Paenibacillus</taxon>
    </lineage>
</organism>
<feature type="modified residue" description="4-aspartylphosphate" evidence="8">
    <location>
        <position position="55"/>
    </location>
</feature>
<dbReference type="PANTHER" id="PTHR42713:SF3">
    <property type="entry name" value="TRANSCRIPTIONAL REGULATORY PROTEIN HPTR"/>
    <property type="match status" value="1"/>
</dbReference>
<evidence type="ECO:0000256" key="2">
    <source>
        <dbReference type="ARBA" id="ARBA00022490"/>
    </source>
</evidence>
<evidence type="ECO:0000313" key="11">
    <source>
        <dbReference type="EMBL" id="TYP76382.1"/>
    </source>
</evidence>
<evidence type="ECO:0000259" key="10">
    <source>
        <dbReference type="PROSITE" id="PS50110"/>
    </source>
</evidence>
<dbReference type="GO" id="GO:0043565">
    <property type="term" value="F:sequence-specific DNA binding"/>
    <property type="evidence" value="ECO:0007669"/>
    <property type="project" value="InterPro"/>
</dbReference>
<dbReference type="SMART" id="SM00342">
    <property type="entry name" value="HTH_ARAC"/>
    <property type="match status" value="1"/>
</dbReference>
<keyword evidence="3 8" id="KW-0597">Phosphoprotein</keyword>
<dbReference type="GO" id="GO:0003700">
    <property type="term" value="F:DNA-binding transcription factor activity"/>
    <property type="evidence" value="ECO:0007669"/>
    <property type="project" value="InterPro"/>
</dbReference>
<keyword evidence="12" id="KW-1185">Reference proteome</keyword>
<dbReference type="PROSITE" id="PS01124">
    <property type="entry name" value="HTH_ARAC_FAMILY_2"/>
    <property type="match status" value="1"/>
</dbReference>
<keyword evidence="6" id="KW-0238">DNA-binding</keyword>
<dbReference type="SUPFAM" id="SSF52172">
    <property type="entry name" value="CheY-like"/>
    <property type="match status" value="1"/>
</dbReference>
<reference evidence="11 12" key="1">
    <citation type="submission" date="2019-07" db="EMBL/GenBank/DDBJ databases">
        <title>Genomic Encyclopedia of Type Strains, Phase III (KMG-III): the genomes of soil and plant-associated and newly described type strains.</title>
        <authorList>
            <person name="Whitman W."/>
        </authorList>
    </citation>
    <scope>NUCLEOTIDE SEQUENCE [LARGE SCALE GENOMIC DNA]</scope>
    <source>
        <strain evidence="11 12">BL24</strain>
    </source>
</reference>
<dbReference type="GO" id="GO:0000160">
    <property type="term" value="P:phosphorelay signal transduction system"/>
    <property type="evidence" value="ECO:0007669"/>
    <property type="project" value="UniProtKB-KW"/>
</dbReference>
<dbReference type="Gene3D" id="1.10.10.60">
    <property type="entry name" value="Homeodomain-like"/>
    <property type="match status" value="2"/>
</dbReference>
<keyword evidence="2" id="KW-0963">Cytoplasm</keyword>
<gene>
    <name evidence="11" type="ORF">BCM02_10343</name>
</gene>
<dbReference type="Pfam" id="PF00072">
    <property type="entry name" value="Response_reg"/>
    <property type="match status" value="1"/>
</dbReference>
<dbReference type="RefSeq" id="WP_148928815.1">
    <property type="nucleotide sequence ID" value="NZ_VNHS01000003.1"/>
</dbReference>
<dbReference type="SUPFAM" id="SSF46689">
    <property type="entry name" value="Homeodomain-like"/>
    <property type="match status" value="2"/>
</dbReference>
<sequence>MLKLLMVDDEKWVRDRFAERIPWSEAGFAFMGAASGAEEAIRWIEREEPHLLLTDITMPNMNGLELAAYVRKRWPRIRIIILTAYGEFEYARQAIELKVDHYLIKLAQTPEIILDACRKVAETIEQEMGVHQKLEMQRTLEREKTWSLKRDWTERLLREPPEAGLSAPPAEWFDGAGTAGSWASFMIGWHAEAGAHAEVARESESWMQLGRRIGEALESLLASDAAVAGCRSLALPIGHDRIWLLIGSDRPWHGLHANQVATKAIAAVPAGWRGFAFVGVMREVCRKPLSAAQLAALLREGLEGAAGYFYHPGSPIVAKRTPALQRLDAEKGRERIAAAVRALTREQAEDFQGVVFAMTQLGDPPIHPSDLLRMTRQMLNPELVPLPGLVTSRLEEIDRLASWSDYCRWWTDTAEAVTAWFAGRKKPPVPTRKEIRYMLSYIHEHFKEDVQLTELAKHVHMHPSYAGQMFKQEVGENFSDYVNRVRMDKAGELLERTAMKIYEVSGAVGITDYRYFCKLFKSYAGVTPTQYKHRLT</sequence>
<dbReference type="AlphaFoldDB" id="A0A5S5CCZ7"/>
<dbReference type="Proteomes" id="UP000323257">
    <property type="component" value="Unassembled WGS sequence"/>
</dbReference>
<dbReference type="SMART" id="SM00448">
    <property type="entry name" value="REC"/>
    <property type="match status" value="1"/>
</dbReference>
<evidence type="ECO:0000256" key="8">
    <source>
        <dbReference type="PROSITE-ProRule" id="PRU00169"/>
    </source>
</evidence>
<evidence type="ECO:0000256" key="4">
    <source>
        <dbReference type="ARBA" id="ARBA00023012"/>
    </source>
</evidence>
<evidence type="ECO:0000259" key="9">
    <source>
        <dbReference type="PROSITE" id="PS01124"/>
    </source>
</evidence>
<dbReference type="InterPro" id="IPR009057">
    <property type="entry name" value="Homeodomain-like_sf"/>
</dbReference>
<dbReference type="InterPro" id="IPR018060">
    <property type="entry name" value="HTH_AraC"/>
</dbReference>
<proteinExistence type="predicted"/>
<dbReference type="GO" id="GO:0005737">
    <property type="term" value="C:cytoplasm"/>
    <property type="evidence" value="ECO:0007669"/>
    <property type="project" value="UniProtKB-SubCell"/>
</dbReference>
<evidence type="ECO:0000256" key="7">
    <source>
        <dbReference type="ARBA" id="ARBA00023163"/>
    </source>
</evidence>
<evidence type="ECO:0000256" key="6">
    <source>
        <dbReference type="ARBA" id="ARBA00023125"/>
    </source>
</evidence>
<keyword evidence="5" id="KW-0805">Transcription regulation</keyword>
<evidence type="ECO:0000256" key="1">
    <source>
        <dbReference type="ARBA" id="ARBA00004496"/>
    </source>
</evidence>
<dbReference type="CDD" id="cd17536">
    <property type="entry name" value="REC_YesN-like"/>
    <property type="match status" value="1"/>
</dbReference>
<evidence type="ECO:0000256" key="3">
    <source>
        <dbReference type="ARBA" id="ARBA00022553"/>
    </source>
</evidence>
<comment type="subcellular location">
    <subcellularLocation>
        <location evidence="1">Cytoplasm</location>
    </subcellularLocation>
</comment>
<evidence type="ECO:0000313" key="12">
    <source>
        <dbReference type="Proteomes" id="UP000323257"/>
    </source>
</evidence>
<protein>
    <submittedName>
        <fullName evidence="11">Helix-turn-helix protein</fullName>
    </submittedName>
</protein>
<keyword evidence="4" id="KW-0902">Two-component regulatory system</keyword>
<accession>A0A5S5CCZ7</accession>